<keyword evidence="2" id="KW-0472">Membrane</keyword>
<proteinExistence type="predicted"/>
<protein>
    <submittedName>
        <fullName evidence="3">DUF2953 domain-containing protein</fullName>
    </submittedName>
</protein>
<dbReference type="EMBL" id="CP102290">
    <property type="protein sequence ID" value="UWP59677.1"/>
    <property type="molecule type" value="Genomic_DNA"/>
</dbReference>
<reference evidence="3" key="1">
    <citation type="journal article" date="2022" name="Cell">
        <title>Design, construction, and in vivo augmentation of a complex gut microbiome.</title>
        <authorList>
            <person name="Cheng A.G."/>
            <person name="Ho P.Y."/>
            <person name="Aranda-Diaz A."/>
            <person name="Jain S."/>
            <person name="Yu F.B."/>
            <person name="Meng X."/>
            <person name="Wang M."/>
            <person name="Iakiviak M."/>
            <person name="Nagashima K."/>
            <person name="Zhao A."/>
            <person name="Murugkar P."/>
            <person name="Patil A."/>
            <person name="Atabakhsh K."/>
            <person name="Weakley A."/>
            <person name="Yan J."/>
            <person name="Brumbaugh A.R."/>
            <person name="Higginbottom S."/>
            <person name="Dimas A."/>
            <person name="Shiver A.L."/>
            <person name="Deutschbauer A."/>
            <person name="Neff N."/>
            <person name="Sonnenburg J.L."/>
            <person name="Huang K.C."/>
            <person name="Fischbach M.A."/>
        </authorList>
    </citation>
    <scope>NUCLEOTIDE SEQUENCE</scope>
    <source>
        <strain evidence="3">DSM 19829</strain>
    </source>
</reference>
<keyword evidence="2" id="KW-1133">Transmembrane helix</keyword>
<evidence type="ECO:0000313" key="3">
    <source>
        <dbReference type="EMBL" id="UWP59677.1"/>
    </source>
</evidence>
<evidence type="ECO:0000256" key="1">
    <source>
        <dbReference type="SAM" id="MobiDB-lite"/>
    </source>
</evidence>
<feature type="region of interest" description="Disordered" evidence="1">
    <location>
        <begin position="104"/>
        <end position="155"/>
    </location>
</feature>
<dbReference type="Pfam" id="PF11167">
    <property type="entry name" value="DUF2953"/>
    <property type="match status" value="1"/>
</dbReference>
<gene>
    <name evidence="3" type="ORF">NQ502_01035</name>
</gene>
<feature type="transmembrane region" description="Helical" evidence="2">
    <location>
        <begin position="7"/>
        <end position="33"/>
    </location>
</feature>
<keyword evidence="2" id="KW-0812">Transmembrane</keyword>
<dbReference type="Proteomes" id="UP001060164">
    <property type="component" value="Chromosome"/>
</dbReference>
<organism evidence="3 4">
    <name type="scientific">Ruminococcus gauvreauii</name>
    <dbReference type="NCBI Taxonomy" id="438033"/>
    <lineage>
        <taxon>Bacteria</taxon>
        <taxon>Bacillati</taxon>
        <taxon>Bacillota</taxon>
        <taxon>Clostridia</taxon>
        <taxon>Eubacteriales</taxon>
        <taxon>Oscillospiraceae</taxon>
        <taxon>Ruminococcus</taxon>
    </lineage>
</organism>
<dbReference type="InterPro" id="IPR021338">
    <property type="entry name" value="DUF2953"/>
</dbReference>
<evidence type="ECO:0000256" key="2">
    <source>
        <dbReference type="SAM" id="Phobius"/>
    </source>
</evidence>
<sequence>MLHIILIILKIIGVLLLVILGLLLLTVLCLLFVPVCYRLEGIRNPDELSGNIRVSWLGGLLSVRAGITDGNTSLVIRIFGISMDRLKKIFSGIKRFFRRKPKRTVSSKTAVNTPVPMEKTEPLKTENSGMHDQREDRSPDKTADIHREEKQERPGSRIISKVRQIWLRMLGIPAKIRSVFRKFKLTITEIYAKIKKWKSFLADETTKEAIRFLWTTSKSLLRHLIPRRAKGYIKFGFDDPALTGQALGVCGLIVPLYKTKLQVIPVFDQEILEGRIVLGGHILGVVLLRLGWRVYRSKSVKKTIRRFQHKEA</sequence>
<accession>A0ABY5VHB6</accession>
<dbReference type="RefSeq" id="WP_028528372.1">
    <property type="nucleotide sequence ID" value="NZ_CABLBR010000010.1"/>
</dbReference>
<name>A0ABY5VHB6_9FIRM</name>
<evidence type="ECO:0000313" key="4">
    <source>
        <dbReference type="Proteomes" id="UP001060164"/>
    </source>
</evidence>
<keyword evidence="4" id="KW-1185">Reference proteome</keyword>
<feature type="compositionally biased region" description="Basic and acidic residues" evidence="1">
    <location>
        <begin position="118"/>
        <end position="155"/>
    </location>
</feature>